<dbReference type="RefSeq" id="WP_050074416.1">
    <property type="nucleotide sequence ID" value="NZ_CPZJ01000019.1"/>
</dbReference>
<organism evidence="1 2">
    <name type="scientific">Yersinia intermedia</name>
    <dbReference type="NCBI Taxonomy" id="631"/>
    <lineage>
        <taxon>Bacteria</taxon>
        <taxon>Pseudomonadati</taxon>
        <taxon>Pseudomonadota</taxon>
        <taxon>Gammaproteobacteria</taxon>
        <taxon>Enterobacterales</taxon>
        <taxon>Yersiniaceae</taxon>
        <taxon>Yersinia</taxon>
    </lineage>
</organism>
<protein>
    <submittedName>
        <fullName evidence="1">Bacterial TniB protein</fullName>
    </submittedName>
</protein>
<dbReference type="OrthoDB" id="6058098at2"/>
<proteinExistence type="predicted"/>
<dbReference type="Gene3D" id="3.40.50.300">
    <property type="entry name" value="P-loop containing nucleotide triphosphate hydrolases"/>
    <property type="match status" value="1"/>
</dbReference>
<accession>A0A0T9MU77</accession>
<dbReference type="InterPro" id="IPR008868">
    <property type="entry name" value="TniB"/>
</dbReference>
<dbReference type="Proteomes" id="UP000038750">
    <property type="component" value="Unassembled WGS sequence"/>
</dbReference>
<dbReference type="Pfam" id="PF05621">
    <property type="entry name" value="TniB"/>
    <property type="match status" value="1"/>
</dbReference>
<dbReference type="InterPro" id="IPR027417">
    <property type="entry name" value="P-loop_NTPase"/>
</dbReference>
<gene>
    <name evidence="1" type="ORF">ERS008530_03847</name>
</gene>
<name>A0A0T9MU77_YERIN</name>
<reference evidence="1 2" key="1">
    <citation type="submission" date="2015-03" db="EMBL/GenBank/DDBJ databases">
        <authorList>
            <person name="Murphy D."/>
        </authorList>
    </citation>
    <scope>NUCLEOTIDE SEQUENCE [LARGE SCALE GENOMIC DNA]</scope>
    <source>
        <strain evidence="1 2">BR165/97</strain>
    </source>
</reference>
<dbReference type="AlphaFoldDB" id="A0A0T9MU77"/>
<dbReference type="EMBL" id="CPZJ01000019">
    <property type="protein sequence ID" value="CNG47427.1"/>
    <property type="molecule type" value="Genomic_DNA"/>
</dbReference>
<evidence type="ECO:0000313" key="1">
    <source>
        <dbReference type="EMBL" id="CNG47427.1"/>
    </source>
</evidence>
<dbReference type="SUPFAM" id="SSF52540">
    <property type="entry name" value="P-loop containing nucleoside triphosphate hydrolases"/>
    <property type="match status" value="1"/>
</dbReference>
<evidence type="ECO:0000313" key="2">
    <source>
        <dbReference type="Proteomes" id="UP000038750"/>
    </source>
</evidence>
<sequence length="337" mass="38682">MDGAQKMNEFRSNKPFIRNKTINSIIDHLDFSRNKNKQFNIATCSLITGESGSGKTQIMNYYTKINPIRNERNKTTIPVLHYELQTFSNPTELIRSLLINLGDPQKGASAKNGAELYRRLIILIKGIGLEILILDEIQVIIERRSYKVLTGIADLFKDLIKDSMIPIVFMGMPWSSYLFDSNPQLKRRISSRFEIPPFKISTKEFRDDFRRLLKILAIQYGFSKRFKIEDLSFSLRCFSFSEGNLGITSALIGDAYALSVMKNIPPGIELFSEVLSRYGVMDENNPFKVPLEKLTFREHVRNSQWSYGVSANKNAIIPAEYIHFGVTNSMELYMMRG</sequence>